<feature type="domain" description="GHMP kinase N-terminal" evidence="3">
    <location>
        <begin position="60"/>
        <end position="129"/>
    </location>
</feature>
<organism evidence="4 5">
    <name type="scientific">Amycolatopsis thermoflava</name>
    <dbReference type="NCBI Taxonomy" id="84480"/>
    <lineage>
        <taxon>Bacteria</taxon>
        <taxon>Bacillati</taxon>
        <taxon>Actinomycetota</taxon>
        <taxon>Actinomycetes</taxon>
        <taxon>Pseudonocardiales</taxon>
        <taxon>Pseudonocardiaceae</taxon>
        <taxon>Amycolatopsis</taxon>
        <taxon>Amycolatopsis methanolica group</taxon>
    </lineage>
</organism>
<dbReference type="InterPro" id="IPR006204">
    <property type="entry name" value="GHMP_kinase_N_dom"/>
</dbReference>
<evidence type="ECO:0000313" key="5">
    <source>
        <dbReference type="Proteomes" id="UP000274843"/>
    </source>
</evidence>
<evidence type="ECO:0000256" key="1">
    <source>
        <dbReference type="ARBA" id="ARBA00022777"/>
    </source>
</evidence>
<keyword evidence="5" id="KW-1185">Reference proteome</keyword>
<evidence type="ECO:0000313" key="4">
    <source>
        <dbReference type="EMBL" id="ROS37862.1"/>
    </source>
</evidence>
<feature type="compositionally biased region" description="Basic and acidic residues" evidence="2">
    <location>
        <begin position="285"/>
        <end position="294"/>
    </location>
</feature>
<accession>A0A3N2GMP3</accession>
<dbReference type="Pfam" id="PF00288">
    <property type="entry name" value="GHMP_kinases_N"/>
    <property type="match status" value="1"/>
</dbReference>
<dbReference type="GO" id="GO:0005524">
    <property type="term" value="F:ATP binding"/>
    <property type="evidence" value="ECO:0007669"/>
    <property type="project" value="InterPro"/>
</dbReference>
<dbReference type="EMBL" id="RKHY01000001">
    <property type="protein sequence ID" value="ROS37862.1"/>
    <property type="molecule type" value="Genomic_DNA"/>
</dbReference>
<name>A0A3N2GMP3_9PSEU</name>
<sequence>MTGVGHAPGHHGEILQGVFRDRGRCCRGLVTLPVPGAVTRAEFVPGPGPLTVTPPDRAKARRAAELAAAACGRPAGGSLRLDSGLPVGLGLGSSTSDILATVRAVSAAFGVVLAPEAVARIAVRAERACDPIMLGGGAVLFAQREGRVLERLGTRLPPVVVIGCVTGGGAPVDTLALGAVADVAAFERLRRMLRLAIVTGDVALLGRVSTESARLNQRVLAKDELPELERIAAVTGAAGVQVAHSGNVAGLLFDPGGDPDRVRRCVRALRAAGLPATRLFTTEGIDARPHRGGDRAAGPGPDRRPAGLPAV</sequence>
<dbReference type="InterPro" id="IPR014721">
    <property type="entry name" value="Ribsml_uS5_D2-typ_fold_subgr"/>
</dbReference>
<dbReference type="Proteomes" id="UP000274843">
    <property type="component" value="Unassembled WGS sequence"/>
</dbReference>
<reference evidence="4 5" key="1">
    <citation type="submission" date="2018-11" db="EMBL/GenBank/DDBJ databases">
        <title>Sequencing the genomes of 1000 actinobacteria strains.</title>
        <authorList>
            <person name="Klenk H.-P."/>
        </authorList>
    </citation>
    <scope>NUCLEOTIDE SEQUENCE [LARGE SCALE GENOMIC DNA]</scope>
    <source>
        <strain evidence="4 5">DSM 44348</strain>
    </source>
</reference>
<dbReference type="InterPro" id="IPR020568">
    <property type="entry name" value="Ribosomal_Su5_D2-typ_SF"/>
</dbReference>
<keyword evidence="1 4" id="KW-0808">Transferase</keyword>
<dbReference type="RefSeq" id="WP_123682452.1">
    <property type="nucleotide sequence ID" value="NZ_RKHY01000001.1"/>
</dbReference>
<dbReference type="GeneID" id="301841617"/>
<dbReference type="AlphaFoldDB" id="A0A3N2GMP3"/>
<feature type="region of interest" description="Disordered" evidence="2">
    <location>
        <begin position="281"/>
        <end position="311"/>
    </location>
</feature>
<dbReference type="GO" id="GO:0016301">
    <property type="term" value="F:kinase activity"/>
    <property type="evidence" value="ECO:0007669"/>
    <property type="project" value="UniProtKB-KW"/>
</dbReference>
<keyword evidence="1 4" id="KW-0418">Kinase</keyword>
<evidence type="ECO:0000259" key="3">
    <source>
        <dbReference type="Pfam" id="PF00288"/>
    </source>
</evidence>
<evidence type="ECO:0000256" key="2">
    <source>
        <dbReference type="SAM" id="MobiDB-lite"/>
    </source>
</evidence>
<proteinExistence type="predicted"/>
<protein>
    <submittedName>
        <fullName evidence="4">Threonine kinase</fullName>
    </submittedName>
</protein>
<comment type="caution">
    <text evidence="4">The sequence shown here is derived from an EMBL/GenBank/DDBJ whole genome shotgun (WGS) entry which is preliminary data.</text>
</comment>
<dbReference type="SUPFAM" id="SSF54211">
    <property type="entry name" value="Ribosomal protein S5 domain 2-like"/>
    <property type="match status" value="1"/>
</dbReference>
<dbReference type="Gene3D" id="3.30.230.10">
    <property type="match status" value="1"/>
</dbReference>
<gene>
    <name evidence="4" type="ORF">EDD35_0119</name>
</gene>